<reference evidence="1 2" key="1">
    <citation type="journal article" date="2016" name="Nat. Commun.">
        <title>Thousands of microbial genomes shed light on interconnected biogeochemical processes in an aquifer system.</title>
        <authorList>
            <person name="Anantharaman K."/>
            <person name="Brown C.T."/>
            <person name="Hug L.A."/>
            <person name="Sharon I."/>
            <person name="Castelle C.J."/>
            <person name="Probst A.J."/>
            <person name="Thomas B.C."/>
            <person name="Singh A."/>
            <person name="Wilkins M.J."/>
            <person name="Karaoz U."/>
            <person name="Brodie E.L."/>
            <person name="Williams K.H."/>
            <person name="Hubbard S.S."/>
            <person name="Banfield J.F."/>
        </authorList>
    </citation>
    <scope>NUCLEOTIDE SEQUENCE [LARGE SCALE GENOMIC DNA]</scope>
</reference>
<name>A0A1F5S065_9BACT</name>
<dbReference type="Proteomes" id="UP000177878">
    <property type="component" value="Unassembled WGS sequence"/>
</dbReference>
<dbReference type="AlphaFoldDB" id="A0A1F5S065"/>
<organism evidence="1 2">
    <name type="scientific">Candidatus Falkowbacteria bacterium RIFCSPLOWO2_02_FULL_45_15</name>
    <dbReference type="NCBI Taxonomy" id="1797988"/>
    <lineage>
        <taxon>Bacteria</taxon>
        <taxon>Candidatus Falkowiibacteriota</taxon>
    </lineage>
</organism>
<evidence type="ECO:0000313" key="1">
    <source>
        <dbReference type="EMBL" id="OGF20090.1"/>
    </source>
</evidence>
<protein>
    <submittedName>
        <fullName evidence="1">Uncharacterized protein</fullName>
    </submittedName>
</protein>
<sequence length="281" mass="28905">MKRFIKSRIILQVITATLVTTLATAGIVLASTTINNNISTGTIDATTIDATGVVTLTSTLAVTGATTLSDDLTIDTDDLFVDISTNRVGVGSSTPWATLSIDTNTGDNAFVIGSSTATYLRVNTLGVLLGNESLGDSADLRWDGTTNTHLLFADVSAEKIGIGSSTPYGQFSINAEAAKSALVIGSSTTLLEVNSIGNLLFDTSTLVGDQTNNKVGVASSTLFGQLSVGAGLAGTSAATSTISTGRLCWYAGQENGENVFVYLSDSAPNRQPFATSSTSCF</sequence>
<comment type="caution">
    <text evidence="1">The sequence shown here is derived from an EMBL/GenBank/DDBJ whole genome shotgun (WGS) entry which is preliminary data.</text>
</comment>
<dbReference type="EMBL" id="MFFV01000012">
    <property type="protein sequence ID" value="OGF20090.1"/>
    <property type="molecule type" value="Genomic_DNA"/>
</dbReference>
<gene>
    <name evidence="1" type="ORF">A3I35_03330</name>
</gene>
<accession>A0A1F5S065</accession>
<evidence type="ECO:0000313" key="2">
    <source>
        <dbReference type="Proteomes" id="UP000177878"/>
    </source>
</evidence>
<proteinExistence type="predicted"/>
<dbReference type="STRING" id="1797988.A3I35_03330"/>